<accession>A0A0A0WLH1</accession>
<comment type="caution">
    <text evidence="1">The sequence shown here is derived from an EMBL/GenBank/DDBJ whole genome shotgun (WGS) entry which is preliminary data.</text>
</comment>
<name>A0A0D6SN77_BACMY</name>
<dbReference type="EMBL" id="ACMP01000114">
    <property type="protein sequence ID" value="EEL68820.1"/>
    <property type="molecule type" value="Genomic_DNA"/>
</dbReference>
<organism evidence="1">
    <name type="scientific">Bacillus mycoides</name>
    <dbReference type="NCBI Taxonomy" id="1405"/>
    <lineage>
        <taxon>Bacteria</taxon>
        <taxon>Bacillati</taxon>
        <taxon>Bacillota</taxon>
        <taxon>Bacilli</taxon>
        <taxon>Bacillales</taxon>
        <taxon>Bacillaceae</taxon>
        <taxon>Bacillus</taxon>
        <taxon>Bacillus cereus group</taxon>
    </lineage>
</organism>
<sequence length="37" mass="4577">MSNALHRESEYYILEQSYIFSFMMKEDRKDDVIINME</sequence>
<accession>C2XZU8</accession>
<dbReference type="AlphaFoldDB" id="A0A0D6SN77"/>
<accession>C2Q1G0</accession>
<reference evidence="2 3" key="2">
    <citation type="submission" date="2016-12" db="EMBL/GenBank/DDBJ databases">
        <title>Genome Sequences of Twelve Sporeforming Bacillus Species Isolated from Foods.</title>
        <authorList>
            <person name="De Jong A."/>
            <person name="Holsappel S."/>
            <person name="Kuipers O.P."/>
        </authorList>
    </citation>
    <scope>NUCLEOTIDE SEQUENCE [LARGE SCALE GENOMIC DNA]</scope>
    <source>
        <strain evidence="2 3">S3E15</strain>
    </source>
</reference>
<dbReference type="Proteomes" id="UP000001753">
    <property type="component" value="Chromosome"/>
</dbReference>
<evidence type="ECO:0000313" key="2">
    <source>
        <dbReference type="EMBL" id="OSX94290.1"/>
    </source>
</evidence>
<evidence type="ECO:0000313" key="3">
    <source>
        <dbReference type="Proteomes" id="UP000194131"/>
    </source>
</evidence>
<dbReference type="Proteomes" id="UP000194131">
    <property type="component" value="Unassembled WGS sequence"/>
</dbReference>
<dbReference type="EMBL" id="MRWU01000004">
    <property type="protein sequence ID" value="OSX94290.1"/>
    <property type="molecule type" value="Genomic_DNA"/>
</dbReference>
<dbReference type="HOGENOM" id="CLU_3339696_0_0_9"/>
<proteinExistence type="predicted"/>
<reference evidence="1" key="1">
    <citation type="journal article" date="2012" name="Genome Res.">
        <title>Genomic characterization of the Bacillus cereus sensu lato species: Backdrop to the evolution of Bacillus anthracis.</title>
        <authorList>
            <person name="Zwick M.E."/>
            <person name="Joseph S.J."/>
            <person name="Didelot X."/>
            <person name="Chen P.E."/>
            <person name="Bishop-Lilly K.A."/>
            <person name="Stewart A.C."/>
            <person name="Willner K."/>
            <person name="Nolan N."/>
            <person name="Lentz S."/>
            <person name="Thomason M.K."/>
            <person name="Sozhamannan S."/>
            <person name="Mateczun A.J."/>
            <person name="Du L."/>
            <person name="Read T.D."/>
        </authorList>
    </citation>
    <scope>NUCLEOTIDE SEQUENCE [LARGE SCALE GENOMIC DNA]</scope>
    <source>
        <strain evidence="1">AH603</strain>
    </source>
</reference>
<dbReference type="KEGG" id="bww:bwei_0415"/>
<protein>
    <submittedName>
        <fullName evidence="1">Uncharacterized protein</fullName>
    </submittedName>
</protein>
<accession>A0A0D6SN77</accession>
<evidence type="ECO:0000313" key="1">
    <source>
        <dbReference type="EMBL" id="EEL68820.1"/>
    </source>
</evidence>
<gene>
    <name evidence="1" type="ORF">bcere0026_42330</name>
    <name evidence="2" type="ORF">S3E15_04391</name>
</gene>